<comment type="subunit">
    <text evidence="3 8">Heterotetramer of two alpha and two beta chains.</text>
</comment>
<accession>A0A809S942</accession>
<dbReference type="InterPro" id="IPR002813">
    <property type="entry name" value="Arg_biosynth_ArgJ"/>
</dbReference>
<dbReference type="GO" id="GO:0004358">
    <property type="term" value="F:L-glutamate N-acetyltransferase activity, acting on acetyl-L-ornithine as donor"/>
    <property type="evidence" value="ECO:0007669"/>
    <property type="project" value="UniProtKB-UniRule"/>
</dbReference>
<name>A0A809S942_9BACT</name>
<feature type="active site" description="Nucleophile" evidence="8">
    <location>
        <position position="194"/>
    </location>
</feature>
<evidence type="ECO:0000256" key="1">
    <source>
        <dbReference type="ARBA" id="ARBA00004496"/>
    </source>
</evidence>
<dbReference type="InterPro" id="IPR042195">
    <property type="entry name" value="ArgJ_beta_C"/>
</dbReference>
<comment type="similarity">
    <text evidence="2 8">Belongs to the ArgJ family.</text>
</comment>
<dbReference type="HAMAP" id="MF_01106">
    <property type="entry name" value="ArgJ"/>
    <property type="match status" value="1"/>
</dbReference>
<evidence type="ECO:0000313" key="10">
    <source>
        <dbReference type="Proteomes" id="UP000662873"/>
    </source>
</evidence>
<dbReference type="Pfam" id="PF01960">
    <property type="entry name" value="ArgJ"/>
    <property type="match status" value="1"/>
</dbReference>
<keyword evidence="5 8" id="KW-0808">Transferase</keyword>
<dbReference type="Proteomes" id="UP000662873">
    <property type="component" value="Chromosome"/>
</dbReference>
<dbReference type="NCBIfam" id="TIGR00120">
    <property type="entry name" value="ArgJ"/>
    <property type="match status" value="1"/>
</dbReference>
<comment type="subcellular location">
    <subcellularLocation>
        <location evidence="1 8">Cytoplasm</location>
    </subcellularLocation>
</comment>
<dbReference type="PANTHER" id="PTHR23100:SF0">
    <property type="entry name" value="ARGININE BIOSYNTHESIS BIFUNCTIONAL PROTEIN ARGJ, MITOCHONDRIAL"/>
    <property type="match status" value="1"/>
</dbReference>
<feature type="binding site" evidence="8">
    <location>
        <position position="183"/>
    </location>
    <ligand>
        <name>substrate</name>
    </ligand>
</feature>
<keyword evidence="8" id="KW-0028">Amino-acid biosynthesis</keyword>
<keyword evidence="8" id="KW-0511">Multifunctional enzyme</keyword>
<proteinExistence type="inferred from homology"/>
<protein>
    <recommendedName>
        <fullName evidence="8">Arginine biosynthesis bifunctional protein ArgJ</fullName>
    </recommendedName>
    <domain>
        <recommendedName>
            <fullName evidence="8">Glutamate N-acetyltransferase</fullName>
            <ecNumber evidence="8">2.3.1.35</ecNumber>
        </recommendedName>
        <alternativeName>
            <fullName evidence="8">Ornithine acetyltransferase</fullName>
            <shortName evidence="8">OATase</shortName>
        </alternativeName>
        <alternativeName>
            <fullName evidence="8">Ornithine transacetylase</fullName>
        </alternativeName>
    </domain>
    <domain>
        <recommendedName>
            <fullName evidence="8">Amino-acid acetyltransferase</fullName>
            <ecNumber evidence="8">2.3.1.1</ecNumber>
        </recommendedName>
        <alternativeName>
            <fullName evidence="8">N-acetylglutamate synthase</fullName>
            <shortName evidence="8">AGSase</shortName>
        </alternativeName>
    </domain>
    <component>
        <recommendedName>
            <fullName evidence="8">Arginine biosynthesis bifunctional protein ArgJ alpha chain</fullName>
        </recommendedName>
    </component>
    <component>
        <recommendedName>
            <fullName evidence="8">Arginine biosynthesis bifunctional protein ArgJ beta chain</fullName>
        </recommendedName>
    </component>
</protein>
<organism evidence="9 10">
    <name type="scientific">Candidatus Nitrosymbiomonas proteolyticus</name>
    <dbReference type="NCBI Taxonomy" id="2608984"/>
    <lineage>
        <taxon>Bacteria</taxon>
        <taxon>Bacillati</taxon>
        <taxon>Armatimonadota</taxon>
        <taxon>Armatimonadota incertae sedis</taxon>
        <taxon>Candidatus Nitrosymbiomonas</taxon>
    </lineage>
</organism>
<evidence type="ECO:0000256" key="5">
    <source>
        <dbReference type="ARBA" id="ARBA00022679"/>
    </source>
</evidence>
<dbReference type="SUPFAM" id="SSF56266">
    <property type="entry name" value="DmpA/ArgJ-like"/>
    <property type="match status" value="1"/>
</dbReference>
<dbReference type="PANTHER" id="PTHR23100">
    <property type="entry name" value="ARGININE BIOSYNTHESIS BIFUNCTIONAL PROTEIN ARGJ"/>
    <property type="match status" value="1"/>
</dbReference>
<dbReference type="NCBIfam" id="NF003802">
    <property type="entry name" value="PRK05388.1"/>
    <property type="match status" value="1"/>
</dbReference>
<sequence length="401" mass="41712">MAVTILPVEGGVCAPSGFRAAAARAGIRASDKDDLALIVSNLPCTFGAMGTQNLVRAWCVDWCLGIRPEAGPRAIVCNAGNANACNGPEGKDANLAMARRVAEALGLDSPNEVFVASTGVIGKQFPLALAEPGIEIAARALEASPEASERAANAILTTDLVPKSFAVEVVGRGAGFRVGGIAKGSGMIAPNMATMLAFVTTDARVETPRLQEVWRRVVDRTFHCVTVDGDTSTNDLALVLANGASGVAPDSDETLERALEVVCCELAKKIAADGEGATKLVTIRVTGAQGPARTIAKTIAESPLVKTALFGNDPNWGRILAAAGRSGEPIDANKASVWIGPHLLFAQGVPVPFDKDAVSESMKAKEVEVSLDLGNPAGHAATVWTCDFSYDYVRINAEYTT</sequence>
<comment type="catalytic activity">
    <reaction evidence="8">
        <text>N(2)-acetyl-L-ornithine + L-glutamate = N-acetyl-L-glutamate + L-ornithine</text>
        <dbReference type="Rhea" id="RHEA:15349"/>
        <dbReference type="ChEBI" id="CHEBI:29985"/>
        <dbReference type="ChEBI" id="CHEBI:44337"/>
        <dbReference type="ChEBI" id="CHEBI:46911"/>
        <dbReference type="ChEBI" id="CHEBI:57805"/>
        <dbReference type="EC" id="2.3.1.35"/>
    </reaction>
</comment>
<dbReference type="GO" id="GO:0005737">
    <property type="term" value="C:cytoplasm"/>
    <property type="evidence" value="ECO:0007669"/>
    <property type="project" value="UniProtKB-SubCell"/>
</dbReference>
<evidence type="ECO:0000256" key="6">
    <source>
        <dbReference type="ARBA" id="ARBA00022813"/>
    </source>
</evidence>
<feature type="binding site" evidence="8">
    <location>
        <position position="396"/>
    </location>
    <ligand>
        <name>substrate</name>
    </ligand>
</feature>
<gene>
    <name evidence="8" type="primary">argJ</name>
    <name evidence="9" type="ORF">NPRO_09760</name>
</gene>
<dbReference type="CDD" id="cd02152">
    <property type="entry name" value="OAT"/>
    <property type="match status" value="1"/>
</dbReference>
<feature type="chain" id="PRO_5035347634" description="Arginine biosynthesis bifunctional protein ArgJ alpha chain" evidence="8">
    <location>
        <begin position="1"/>
        <end position="193"/>
    </location>
</feature>
<dbReference type="AlphaFoldDB" id="A0A809S942"/>
<evidence type="ECO:0000256" key="7">
    <source>
        <dbReference type="ARBA" id="ARBA00023315"/>
    </source>
</evidence>
<feature type="site" description="Involved in the stabilization of negative charge on the oxyanion by the formation of the oxyanion hole" evidence="8">
    <location>
        <position position="119"/>
    </location>
</feature>
<evidence type="ECO:0000313" key="9">
    <source>
        <dbReference type="EMBL" id="BBO23381.1"/>
    </source>
</evidence>
<evidence type="ECO:0000256" key="8">
    <source>
        <dbReference type="HAMAP-Rule" id="MF_01106"/>
    </source>
</evidence>
<keyword evidence="8" id="KW-0055">Arginine biosynthesis</keyword>
<reference evidence="9" key="1">
    <citation type="journal article" name="DNA Res.">
        <title>The physiological potential of anammox bacteria as revealed by their core genome structure.</title>
        <authorList>
            <person name="Okubo T."/>
            <person name="Toyoda A."/>
            <person name="Fukuhara K."/>
            <person name="Uchiyama I."/>
            <person name="Harigaya Y."/>
            <person name="Kuroiwa M."/>
            <person name="Suzuki T."/>
            <person name="Murakami Y."/>
            <person name="Suwa Y."/>
            <person name="Takami H."/>
        </authorList>
    </citation>
    <scope>NUCLEOTIDE SEQUENCE</scope>
    <source>
        <strain evidence="9">317325-2</strain>
    </source>
</reference>
<feature type="chain" id="PRO_5035347633" description="Arginine biosynthesis bifunctional protein ArgJ beta chain" evidence="8">
    <location>
        <begin position="194"/>
        <end position="401"/>
    </location>
</feature>
<keyword evidence="6 8" id="KW-0068">Autocatalytic cleavage</keyword>
<comment type="catalytic activity">
    <reaction evidence="8">
        <text>L-glutamate + acetyl-CoA = N-acetyl-L-glutamate + CoA + H(+)</text>
        <dbReference type="Rhea" id="RHEA:24292"/>
        <dbReference type="ChEBI" id="CHEBI:15378"/>
        <dbReference type="ChEBI" id="CHEBI:29985"/>
        <dbReference type="ChEBI" id="CHEBI:44337"/>
        <dbReference type="ChEBI" id="CHEBI:57287"/>
        <dbReference type="ChEBI" id="CHEBI:57288"/>
        <dbReference type="EC" id="2.3.1.1"/>
    </reaction>
</comment>
<feature type="binding site" evidence="8">
    <location>
        <position position="194"/>
    </location>
    <ligand>
        <name>substrate</name>
    </ligand>
</feature>
<dbReference type="InterPro" id="IPR016117">
    <property type="entry name" value="ArgJ-like_dom_sf"/>
</dbReference>
<dbReference type="EC" id="2.3.1.35" evidence="8"/>
<dbReference type="FunFam" id="3.10.20.340:FF:000003">
    <property type="entry name" value="Arginine biosynthesis bifunctional protein ArgJ"/>
    <property type="match status" value="1"/>
</dbReference>
<dbReference type="Gene3D" id="3.10.20.340">
    <property type="entry name" value="ArgJ beta chain, C-terminal domain"/>
    <property type="match status" value="1"/>
</dbReference>
<keyword evidence="7 8" id="KW-0012">Acyltransferase</keyword>
<comment type="pathway">
    <text evidence="8">Amino-acid biosynthesis; L-arginine biosynthesis; L-ornithine and N-acetyl-L-glutamate from L-glutamate and N(2)-acetyl-L-ornithine (cyclic): step 1/1.</text>
</comment>
<comment type="function">
    <text evidence="8">Catalyzes two activities which are involved in the cyclic version of arginine biosynthesis: the synthesis of N-acetylglutamate from glutamate and acetyl-CoA as the acetyl donor, and of ornithine by transacetylation between N(2)-acetylornithine and glutamate.</text>
</comment>
<dbReference type="EMBL" id="AP021858">
    <property type="protein sequence ID" value="BBO23381.1"/>
    <property type="molecule type" value="Genomic_DNA"/>
</dbReference>
<comment type="pathway">
    <text evidence="8">Amino-acid biosynthesis; L-arginine biosynthesis; N(2)-acetyl-L-ornithine from L-glutamate: step 1/4.</text>
</comment>
<dbReference type="Gene3D" id="3.60.70.12">
    <property type="entry name" value="L-amino peptidase D-ALA esterase/amidase"/>
    <property type="match status" value="1"/>
</dbReference>
<dbReference type="GO" id="GO:0004042">
    <property type="term" value="F:L-glutamate N-acetyltransferase activity"/>
    <property type="evidence" value="ECO:0007669"/>
    <property type="project" value="UniProtKB-UniRule"/>
</dbReference>
<dbReference type="GO" id="GO:0006592">
    <property type="term" value="P:ornithine biosynthetic process"/>
    <property type="evidence" value="ECO:0007669"/>
    <property type="project" value="TreeGrafter"/>
</dbReference>
<feature type="binding site" evidence="8">
    <location>
        <position position="401"/>
    </location>
    <ligand>
        <name>substrate</name>
    </ligand>
</feature>
<feature type="binding site" evidence="8">
    <location>
        <position position="157"/>
    </location>
    <ligand>
        <name>substrate</name>
    </ligand>
</feature>
<dbReference type="KEGG" id="npy:NPRO_09760"/>
<feature type="site" description="Involved in the stabilization of negative charge on the oxyanion by the formation of the oxyanion hole" evidence="8">
    <location>
        <position position="118"/>
    </location>
</feature>
<keyword evidence="4 8" id="KW-0963">Cytoplasm</keyword>
<dbReference type="GO" id="GO:0006526">
    <property type="term" value="P:L-arginine biosynthetic process"/>
    <property type="evidence" value="ECO:0007669"/>
    <property type="project" value="UniProtKB-UniRule"/>
</dbReference>
<feature type="site" description="Cleavage; by autolysis" evidence="8">
    <location>
        <begin position="193"/>
        <end position="194"/>
    </location>
</feature>
<evidence type="ECO:0000256" key="2">
    <source>
        <dbReference type="ARBA" id="ARBA00006774"/>
    </source>
</evidence>
<evidence type="ECO:0000256" key="4">
    <source>
        <dbReference type="ARBA" id="ARBA00022490"/>
    </source>
</evidence>
<dbReference type="UniPathway" id="UPA00068">
    <property type="reaction ID" value="UER00106"/>
</dbReference>
<dbReference type="EC" id="2.3.1.1" evidence="8"/>
<feature type="binding site" evidence="8">
    <location>
        <position position="275"/>
    </location>
    <ligand>
        <name>substrate</name>
    </ligand>
</feature>
<evidence type="ECO:0000256" key="3">
    <source>
        <dbReference type="ARBA" id="ARBA00011475"/>
    </source>
</evidence>